<feature type="non-terminal residue" evidence="1">
    <location>
        <position position="1"/>
    </location>
</feature>
<protein>
    <submittedName>
        <fullName evidence="1">Uncharacterized protein</fullName>
    </submittedName>
</protein>
<gene>
    <name evidence="1" type="ORF">S01H1_24759</name>
</gene>
<evidence type="ECO:0000313" key="1">
    <source>
        <dbReference type="EMBL" id="GAF97985.1"/>
    </source>
</evidence>
<proteinExistence type="predicted"/>
<accession>X0VBM6</accession>
<dbReference type="AlphaFoldDB" id="X0VBM6"/>
<reference evidence="1" key="1">
    <citation type="journal article" date="2014" name="Front. Microbiol.">
        <title>High frequency of phylogenetically diverse reductive dehalogenase-homologous genes in deep subseafloor sedimentary metagenomes.</title>
        <authorList>
            <person name="Kawai M."/>
            <person name="Futagami T."/>
            <person name="Toyoda A."/>
            <person name="Takaki Y."/>
            <person name="Nishi S."/>
            <person name="Hori S."/>
            <person name="Arai W."/>
            <person name="Tsubouchi T."/>
            <person name="Morono Y."/>
            <person name="Uchiyama I."/>
            <person name="Ito T."/>
            <person name="Fujiyama A."/>
            <person name="Inagaki F."/>
            <person name="Takami H."/>
        </authorList>
    </citation>
    <scope>NUCLEOTIDE SEQUENCE</scope>
    <source>
        <strain evidence="1">Expedition CK06-06</strain>
    </source>
</reference>
<dbReference type="EMBL" id="BARS01014907">
    <property type="protein sequence ID" value="GAF97985.1"/>
    <property type="molecule type" value="Genomic_DNA"/>
</dbReference>
<name>X0VBM6_9ZZZZ</name>
<organism evidence="1">
    <name type="scientific">marine sediment metagenome</name>
    <dbReference type="NCBI Taxonomy" id="412755"/>
    <lineage>
        <taxon>unclassified sequences</taxon>
        <taxon>metagenomes</taxon>
        <taxon>ecological metagenomes</taxon>
    </lineage>
</organism>
<sequence length="135" mass="15815">NDRYQQMFLGKVVMASEDDLKTGSLAFEQCHNTRYRYSKLGGKTPLKALATSNTKLRFPKENEAPKHRMEKPETGRYHIVRLIRSDLKLNIFGECFSVPPKLMLEYVVATIDVKEQKLKIFLDNKQVEEFDYKLR</sequence>
<comment type="caution">
    <text evidence="1">The sequence shown here is derived from an EMBL/GenBank/DDBJ whole genome shotgun (WGS) entry which is preliminary data.</text>
</comment>